<organism evidence="9 10">
    <name type="scientific">Tieghemiomyces parasiticus</name>
    <dbReference type="NCBI Taxonomy" id="78921"/>
    <lineage>
        <taxon>Eukaryota</taxon>
        <taxon>Fungi</taxon>
        <taxon>Fungi incertae sedis</taxon>
        <taxon>Zoopagomycota</taxon>
        <taxon>Kickxellomycotina</taxon>
        <taxon>Dimargaritomycetes</taxon>
        <taxon>Dimargaritales</taxon>
        <taxon>Dimargaritaceae</taxon>
        <taxon>Tieghemiomyces</taxon>
    </lineage>
</organism>
<evidence type="ECO:0000256" key="1">
    <source>
        <dbReference type="ARBA" id="ARBA00004123"/>
    </source>
</evidence>
<dbReference type="Gene3D" id="1.10.10.10">
    <property type="entry name" value="Winged helix-like DNA-binding domain superfamily/Winged helix DNA-binding domain"/>
    <property type="match status" value="1"/>
</dbReference>
<reference evidence="9" key="1">
    <citation type="submission" date="2022-07" db="EMBL/GenBank/DDBJ databases">
        <title>Phylogenomic reconstructions and comparative analyses of Kickxellomycotina fungi.</title>
        <authorList>
            <person name="Reynolds N.K."/>
            <person name="Stajich J.E."/>
            <person name="Barry K."/>
            <person name="Grigoriev I.V."/>
            <person name="Crous P."/>
            <person name="Smith M.E."/>
        </authorList>
    </citation>
    <scope>NUCLEOTIDE SEQUENCE</scope>
    <source>
        <strain evidence="9">RSA 861</strain>
    </source>
</reference>
<dbReference type="SMART" id="SM00339">
    <property type="entry name" value="FH"/>
    <property type="match status" value="1"/>
</dbReference>
<evidence type="ECO:0000313" key="9">
    <source>
        <dbReference type="EMBL" id="KAJ1923945.1"/>
    </source>
</evidence>
<protein>
    <recommendedName>
        <fullName evidence="8">Fork-head domain-containing protein</fullName>
    </recommendedName>
</protein>
<evidence type="ECO:0000256" key="5">
    <source>
        <dbReference type="ARBA" id="ARBA00023242"/>
    </source>
</evidence>
<keyword evidence="3 6" id="KW-0238">DNA-binding</keyword>
<dbReference type="GO" id="GO:0009653">
    <property type="term" value="P:anatomical structure morphogenesis"/>
    <property type="evidence" value="ECO:0007669"/>
    <property type="project" value="TreeGrafter"/>
</dbReference>
<dbReference type="FunFam" id="1.10.10.10:FF:000030">
    <property type="entry name" value="Forkhead box protein K2"/>
    <property type="match status" value="1"/>
</dbReference>
<comment type="subcellular location">
    <subcellularLocation>
        <location evidence="1 6">Nucleus</location>
    </subcellularLocation>
</comment>
<feature type="domain" description="Fork-head" evidence="8">
    <location>
        <begin position="97"/>
        <end position="191"/>
    </location>
</feature>
<proteinExistence type="predicted"/>
<evidence type="ECO:0000313" key="10">
    <source>
        <dbReference type="Proteomes" id="UP001150569"/>
    </source>
</evidence>
<gene>
    <name evidence="9" type="ORF">IWQ60_005553</name>
</gene>
<dbReference type="PRINTS" id="PR00053">
    <property type="entry name" value="FORKHEAD"/>
</dbReference>
<dbReference type="GO" id="GO:0000978">
    <property type="term" value="F:RNA polymerase II cis-regulatory region sequence-specific DNA binding"/>
    <property type="evidence" value="ECO:0007669"/>
    <property type="project" value="TreeGrafter"/>
</dbReference>
<evidence type="ECO:0000259" key="8">
    <source>
        <dbReference type="PROSITE" id="PS50039"/>
    </source>
</evidence>
<keyword evidence="10" id="KW-1185">Reference proteome</keyword>
<dbReference type="GO" id="GO:0005634">
    <property type="term" value="C:nucleus"/>
    <property type="evidence" value="ECO:0007669"/>
    <property type="project" value="UniProtKB-SubCell"/>
</dbReference>
<dbReference type="InterPro" id="IPR036388">
    <property type="entry name" value="WH-like_DNA-bd_sf"/>
</dbReference>
<comment type="caution">
    <text evidence="9">The sequence shown here is derived from an EMBL/GenBank/DDBJ whole genome shotgun (WGS) entry which is preliminary data.</text>
</comment>
<dbReference type="PROSITE" id="PS50039">
    <property type="entry name" value="FORK_HEAD_3"/>
    <property type="match status" value="1"/>
</dbReference>
<accession>A0A9W8A636</accession>
<dbReference type="InterPro" id="IPR050211">
    <property type="entry name" value="FOX_domain-containing"/>
</dbReference>
<dbReference type="PANTHER" id="PTHR11829:SF343">
    <property type="entry name" value="FORK-HEAD DOMAIN-CONTAINING PROTEIN"/>
    <property type="match status" value="1"/>
</dbReference>
<dbReference type="PROSITE" id="PS00658">
    <property type="entry name" value="FORK_HEAD_2"/>
    <property type="match status" value="1"/>
</dbReference>
<name>A0A9W8A636_9FUNG</name>
<dbReference type="InterPro" id="IPR001766">
    <property type="entry name" value="Fork_head_dom"/>
</dbReference>
<sequence length="574" mass="59768">MDSYCLPVSASDVHAALASLATPELTRCHTYTPMTTSAAALTPCASAVTSPPSPLPIGSDSSPPSTPVVFNTPTAADVLAACGTPVYSPAPTDPSVKPNFSYASLIAQAILASPERKMTLSSVYKWIVENHPYYQGRDAGWQNSIRHNLSLNKCFVKVARTDKEPGKGSFWTIDAAFLNCFDNGVFRKARGNQPRKATSVVKLSRSASANASLHNENAVTATPTPTSRSTKRSRSVAQLETPDEATPVRKISVPTGLVKRASAKRTKTSEIPLVTPHPTPSQVPDPSPIPTTATPALTPPSAAAQLALSSSNLMADPTILHDAALPAALGAAYAQSQLLGLNSDALSQLFTPGRSDAPLPANLFAGWDNLAAFPSPAASVTTVAEDSMLSPTSPMYPFTSNPMMSVPVSPSVSHFAQQAAYINESFSPFRSPYDAVSTGSISTPTPAGRPNGNFAKVPFSVPSTIPTQGSSNPGTPHISVPAVNPAALHVNLGFDDVSGLDLAVSSQLPTSSSTTHRNEFTAACTDPILATAGDGGPILNESVFDELLSGANWNIIAAETFGNGSDVNLFMGAF</sequence>
<dbReference type="CDD" id="cd00059">
    <property type="entry name" value="FH_FOX"/>
    <property type="match status" value="1"/>
</dbReference>
<dbReference type="Pfam" id="PF00250">
    <property type="entry name" value="Forkhead"/>
    <property type="match status" value="1"/>
</dbReference>
<dbReference type="GO" id="GO:0000981">
    <property type="term" value="F:DNA-binding transcription factor activity, RNA polymerase II-specific"/>
    <property type="evidence" value="ECO:0007669"/>
    <property type="project" value="TreeGrafter"/>
</dbReference>
<keyword evidence="2" id="KW-0805">Transcription regulation</keyword>
<evidence type="ECO:0000256" key="3">
    <source>
        <dbReference type="ARBA" id="ARBA00023125"/>
    </source>
</evidence>
<evidence type="ECO:0000256" key="2">
    <source>
        <dbReference type="ARBA" id="ARBA00023015"/>
    </source>
</evidence>
<evidence type="ECO:0000256" key="7">
    <source>
        <dbReference type="SAM" id="MobiDB-lite"/>
    </source>
</evidence>
<keyword evidence="5 6" id="KW-0539">Nucleus</keyword>
<feature type="compositionally biased region" description="Pro residues" evidence="7">
    <location>
        <begin position="275"/>
        <end position="287"/>
    </location>
</feature>
<dbReference type="OrthoDB" id="5954824at2759"/>
<feature type="DNA-binding region" description="Fork-head" evidence="6">
    <location>
        <begin position="97"/>
        <end position="191"/>
    </location>
</feature>
<dbReference type="SUPFAM" id="SSF46785">
    <property type="entry name" value="Winged helix' DNA-binding domain"/>
    <property type="match status" value="1"/>
</dbReference>
<feature type="compositionally biased region" description="Polar residues" evidence="7">
    <location>
        <begin position="208"/>
        <end position="217"/>
    </location>
</feature>
<dbReference type="EMBL" id="JANBPT010000303">
    <property type="protein sequence ID" value="KAJ1923945.1"/>
    <property type="molecule type" value="Genomic_DNA"/>
</dbReference>
<dbReference type="AlphaFoldDB" id="A0A9W8A636"/>
<evidence type="ECO:0000256" key="4">
    <source>
        <dbReference type="ARBA" id="ARBA00023163"/>
    </source>
</evidence>
<dbReference type="InterPro" id="IPR030456">
    <property type="entry name" value="TF_fork_head_CS_2"/>
</dbReference>
<keyword evidence="4" id="KW-0804">Transcription</keyword>
<dbReference type="GO" id="GO:0030154">
    <property type="term" value="P:cell differentiation"/>
    <property type="evidence" value="ECO:0007669"/>
    <property type="project" value="TreeGrafter"/>
</dbReference>
<feature type="compositionally biased region" description="Low complexity" evidence="7">
    <location>
        <begin position="218"/>
        <end position="228"/>
    </location>
</feature>
<dbReference type="PANTHER" id="PTHR11829">
    <property type="entry name" value="FORKHEAD BOX PROTEIN"/>
    <property type="match status" value="1"/>
</dbReference>
<dbReference type="Proteomes" id="UP001150569">
    <property type="component" value="Unassembled WGS sequence"/>
</dbReference>
<dbReference type="InterPro" id="IPR036390">
    <property type="entry name" value="WH_DNA-bd_sf"/>
</dbReference>
<feature type="region of interest" description="Disordered" evidence="7">
    <location>
        <begin position="208"/>
        <end position="287"/>
    </location>
</feature>
<evidence type="ECO:0000256" key="6">
    <source>
        <dbReference type="PROSITE-ProRule" id="PRU00089"/>
    </source>
</evidence>